<dbReference type="GeneID" id="43500475"/>
<protein>
    <submittedName>
        <fullName evidence="1">Uncharacterized protein</fullName>
    </submittedName>
</protein>
<evidence type="ECO:0000313" key="1">
    <source>
        <dbReference type="EMBL" id="CBY82115.1"/>
    </source>
</evidence>
<dbReference type="HOGENOM" id="CLU_2973194_0_0_7"/>
<dbReference type="AlphaFoldDB" id="E7AC33"/>
<keyword evidence="2" id="KW-1185">Reference proteome</keyword>
<dbReference type="KEGG" id="hfe:HFELIS_00310"/>
<sequence>MIFKLLLKKPKRAPRIYYKSADGFFYSAHNYKLSPCGQFVVRKSDGAQVNTLERTISY</sequence>
<organism evidence="1 2">
    <name type="scientific">Helicobacter felis (strain ATCC 49179 / CCUG 28539 / NCTC 12436 / CS1)</name>
    <dbReference type="NCBI Taxonomy" id="936155"/>
    <lineage>
        <taxon>Bacteria</taxon>
        <taxon>Pseudomonadati</taxon>
        <taxon>Campylobacterota</taxon>
        <taxon>Epsilonproteobacteria</taxon>
        <taxon>Campylobacterales</taxon>
        <taxon>Helicobacteraceae</taxon>
        <taxon>Helicobacter</taxon>
    </lineage>
</organism>
<accession>E7AC33</accession>
<dbReference type="OrthoDB" id="9873099at2"/>
<dbReference type="Proteomes" id="UP000007934">
    <property type="component" value="Chromosome"/>
</dbReference>
<name>E7AC33_HELFC</name>
<dbReference type="RefSeq" id="WP_013468487.1">
    <property type="nucleotide sequence ID" value="NC_014810.2"/>
</dbReference>
<proteinExistence type="predicted"/>
<dbReference type="EMBL" id="FQ670179">
    <property type="protein sequence ID" value="CBY82115.1"/>
    <property type="molecule type" value="Genomic_DNA"/>
</dbReference>
<gene>
    <name evidence="1" type="ordered locus">Hfelis_00310</name>
</gene>
<evidence type="ECO:0000313" key="2">
    <source>
        <dbReference type="Proteomes" id="UP000007934"/>
    </source>
</evidence>
<reference evidence="1 2" key="1">
    <citation type="journal article" date="2011" name="Genome Biol. Evol.">
        <title>Comparative whole genome sequence analysis of the carcinogenic bacterial model pathogen Helicobacter felis.</title>
        <authorList>
            <person name="Arnold I.C."/>
            <person name="Zigova Z."/>
            <person name="Holden M."/>
            <person name="Lawley T.D."/>
            <person name="Rad R."/>
            <person name="Dougan G."/>
            <person name="Falkow S."/>
            <person name="Bentley S.D."/>
            <person name="Muller A."/>
        </authorList>
    </citation>
    <scope>NUCLEOTIDE SEQUENCE [LARGE SCALE GENOMIC DNA]</scope>
    <source>
        <strain evidence="2">ATCC 49179 / CCUG 28539 / NCTC 12436 / CS1</strain>
    </source>
</reference>
<dbReference type="STRING" id="936155.HFELIS_00310"/>